<sequence length="368" mass="39001">MRNPISKSALSLAMSLSAVSLMLPSLAQAEPFQLEGDPKIAFIYAATARDGGWNEAIDNARQVVADELGYPIAVAESIPEDASALKNAIDLYVQRGFNIIVGTTYGYSDGIAEAAEKYPNVAFVNASGTRNSDNLESFYARTYEGWYLAGIAAGAVADSDKLGMMAGFPVSVVNWDINGFTRGVQVSKPDASVSVLYTNSWWDPVKEGQAAKSLLEQGASVVANNLSSAAPFTEAEKADKYSVGFQLDMSANAPKGHLTSVTFHWDKYLVPTIKAIAEGTWEPSEYGAFPGLAEGVVDITPLPDSVPEAVKKTVAEKRAAIIAGELTPFDGPIIAQDGSEKLPAGASLNDEQLWAMDYLIQGTVGGGQ</sequence>
<dbReference type="PANTHER" id="PTHR43208">
    <property type="entry name" value="ABC TRANSPORTER SUBSTRATE-BINDING PROTEIN"/>
    <property type="match status" value="1"/>
</dbReference>
<name>A0A1H6CSA0_9GAMM</name>
<evidence type="ECO:0000313" key="4">
    <source>
        <dbReference type="EMBL" id="SEG75276.1"/>
    </source>
</evidence>
<dbReference type="CDD" id="cd19963">
    <property type="entry name" value="PBP1_BMP-like"/>
    <property type="match status" value="1"/>
</dbReference>
<feature type="chain" id="PRO_5009295148" evidence="2">
    <location>
        <begin position="30"/>
        <end position="368"/>
    </location>
</feature>
<organism evidence="4 5">
    <name type="scientific">Marinobacterium lutimaris</name>
    <dbReference type="NCBI Taxonomy" id="568106"/>
    <lineage>
        <taxon>Bacteria</taxon>
        <taxon>Pseudomonadati</taxon>
        <taxon>Pseudomonadota</taxon>
        <taxon>Gammaproteobacteria</taxon>
        <taxon>Oceanospirillales</taxon>
        <taxon>Oceanospirillaceae</taxon>
        <taxon>Marinobacterium</taxon>
    </lineage>
</organism>
<dbReference type="AlphaFoldDB" id="A0A1H6CSA0"/>
<dbReference type="SUPFAM" id="SSF53822">
    <property type="entry name" value="Periplasmic binding protein-like I"/>
    <property type="match status" value="1"/>
</dbReference>
<reference evidence="4 5" key="1">
    <citation type="submission" date="2016-10" db="EMBL/GenBank/DDBJ databases">
        <authorList>
            <person name="de Groot N.N."/>
        </authorList>
    </citation>
    <scope>NUCLEOTIDE SEQUENCE [LARGE SCALE GENOMIC DNA]</scope>
    <source>
        <strain evidence="4 5">DSM 22012</strain>
    </source>
</reference>
<keyword evidence="5" id="KW-1185">Reference proteome</keyword>
<proteinExistence type="predicted"/>
<dbReference type="EMBL" id="FNVQ01000004">
    <property type="protein sequence ID" value="SEG75276.1"/>
    <property type="molecule type" value="Genomic_DNA"/>
</dbReference>
<evidence type="ECO:0000256" key="1">
    <source>
        <dbReference type="ARBA" id="ARBA00022729"/>
    </source>
</evidence>
<dbReference type="RefSeq" id="WP_104004444.1">
    <property type="nucleotide sequence ID" value="NZ_FNVQ01000004.1"/>
</dbReference>
<dbReference type="Pfam" id="PF02608">
    <property type="entry name" value="Bmp"/>
    <property type="match status" value="1"/>
</dbReference>
<dbReference type="PANTHER" id="PTHR43208:SF1">
    <property type="entry name" value="ABC TRANSPORTER SUBSTRATE-BINDING PROTEIN"/>
    <property type="match status" value="1"/>
</dbReference>
<gene>
    <name evidence="4" type="ORF">SAMN05444390_10438</name>
</gene>
<dbReference type="InterPro" id="IPR052910">
    <property type="entry name" value="ABC-Purine-Binding"/>
</dbReference>
<dbReference type="GO" id="GO:0005886">
    <property type="term" value="C:plasma membrane"/>
    <property type="evidence" value="ECO:0007669"/>
    <property type="project" value="InterPro"/>
</dbReference>
<evidence type="ECO:0000313" key="5">
    <source>
        <dbReference type="Proteomes" id="UP000236745"/>
    </source>
</evidence>
<evidence type="ECO:0000256" key="2">
    <source>
        <dbReference type="SAM" id="SignalP"/>
    </source>
</evidence>
<dbReference type="InterPro" id="IPR003760">
    <property type="entry name" value="PnrA-like"/>
</dbReference>
<dbReference type="Gene3D" id="3.40.50.2300">
    <property type="match status" value="2"/>
</dbReference>
<feature type="domain" description="ABC transporter substrate-binding protein PnrA-like" evidence="3">
    <location>
        <begin position="39"/>
        <end position="325"/>
    </location>
</feature>
<dbReference type="InterPro" id="IPR028082">
    <property type="entry name" value="Peripla_BP_I"/>
</dbReference>
<protein>
    <submittedName>
        <fullName evidence="4">Nucleoside-binding protein</fullName>
    </submittedName>
</protein>
<dbReference type="OrthoDB" id="9769871at2"/>
<feature type="signal peptide" evidence="2">
    <location>
        <begin position="1"/>
        <end position="29"/>
    </location>
</feature>
<keyword evidence="1 2" id="KW-0732">Signal</keyword>
<evidence type="ECO:0000259" key="3">
    <source>
        <dbReference type="Pfam" id="PF02608"/>
    </source>
</evidence>
<dbReference type="Proteomes" id="UP000236745">
    <property type="component" value="Unassembled WGS sequence"/>
</dbReference>
<accession>A0A1H6CSA0</accession>